<reference evidence="2" key="1">
    <citation type="submission" date="2020-05" db="EMBL/GenBank/DDBJ databases">
        <authorList>
            <person name="Chiriac C."/>
            <person name="Salcher M."/>
            <person name="Ghai R."/>
            <person name="Kavagutti S V."/>
        </authorList>
    </citation>
    <scope>NUCLEOTIDE SEQUENCE</scope>
</reference>
<evidence type="ECO:0000313" key="2">
    <source>
        <dbReference type="EMBL" id="CAB4566728.1"/>
    </source>
</evidence>
<feature type="compositionally biased region" description="Low complexity" evidence="1">
    <location>
        <begin position="57"/>
        <end position="69"/>
    </location>
</feature>
<proteinExistence type="predicted"/>
<evidence type="ECO:0000256" key="1">
    <source>
        <dbReference type="SAM" id="MobiDB-lite"/>
    </source>
</evidence>
<dbReference type="EMBL" id="CAEZTD010000087">
    <property type="protein sequence ID" value="CAB4566728.1"/>
    <property type="molecule type" value="Genomic_DNA"/>
</dbReference>
<sequence length="104" mass="10813">MPSERSASTIKFVSRERSGRRSRVGESARAASTNSRLVNDFDPGSWSAASTPESRVGAAQSPGSSPGASFDPYGSNSGREYGEVSIGSRLPGMKLCTKVGAQKG</sequence>
<feature type="compositionally biased region" description="Basic and acidic residues" evidence="1">
    <location>
        <begin position="13"/>
        <end position="26"/>
    </location>
</feature>
<feature type="compositionally biased region" description="Polar residues" evidence="1">
    <location>
        <begin position="1"/>
        <end position="11"/>
    </location>
</feature>
<dbReference type="AlphaFoldDB" id="A0A6J6E051"/>
<gene>
    <name evidence="2" type="ORF">UFOPK1591_01075</name>
</gene>
<protein>
    <submittedName>
        <fullName evidence="2">Unannotated protein</fullName>
    </submittedName>
</protein>
<feature type="region of interest" description="Disordered" evidence="1">
    <location>
        <begin position="1"/>
        <end position="85"/>
    </location>
</feature>
<name>A0A6J6E051_9ZZZZ</name>
<accession>A0A6J6E051</accession>
<organism evidence="2">
    <name type="scientific">freshwater metagenome</name>
    <dbReference type="NCBI Taxonomy" id="449393"/>
    <lineage>
        <taxon>unclassified sequences</taxon>
        <taxon>metagenomes</taxon>
        <taxon>ecological metagenomes</taxon>
    </lineage>
</organism>